<evidence type="ECO:0000313" key="7">
    <source>
        <dbReference type="Proteomes" id="UP000774570"/>
    </source>
</evidence>
<dbReference type="NCBIfam" id="TIGR02050">
    <property type="entry name" value="gshA_cyan_rel"/>
    <property type="match status" value="1"/>
</dbReference>
<dbReference type="InterPro" id="IPR011793">
    <property type="entry name" value="YbdK"/>
</dbReference>
<dbReference type="Proteomes" id="UP000774570">
    <property type="component" value="Unassembled WGS sequence"/>
</dbReference>
<accession>A0ABS7FZW4</accession>
<evidence type="ECO:0000313" key="6">
    <source>
        <dbReference type="EMBL" id="MBW8485987.1"/>
    </source>
</evidence>
<dbReference type="Pfam" id="PF04107">
    <property type="entry name" value="GCS2"/>
    <property type="match status" value="1"/>
</dbReference>
<dbReference type="Gene3D" id="3.30.590.20">
    <property type="match status" value="1"/>
</dbReference>
<comment type="catalytic activity">
    <reaction evidence="4 5">
        <text>L-cysteine + L-glutamate + ATP = gamma-L-glutamyl-L-cysteine + ADP + phosphate + H(+)</text>
        <dbReference type="Rhea" id="RHEA:13285"/>
        <dbReference type="ChEBI" id="CHEBI:15378"/>
        <dbReference type="ChEBI" id="CHEBI:29985"/>
        <dbReference type="ChEBI" id="CHEBI:30616"/>
        <dbReference type="ChEBI" id="CHEBI:35235"/>
        <dbReference type="ChEBI" id="CHEBI:43474"/>
        <dbReference type="ChEBI" id="CHEBI:58173"/>
        <dbReference type="ChEBI" id="CHEBI:456216"/>
        <dbReference type="EC" id="6.3.2.2"/>
    </reaction>
</comment>
<evidence type="ECO:0000256" key="2">
    <source>
        <dbReference type="ARBA" id="ARBA00022741"/>
    </source>
</evidence>
<sequence length="375" mass="40008">MTSHDPQEPRSFGVEEELLLVDPRGGAPQAASGAVIRYADEHGGGLPGGKEPLESELHRQQVETGTEPATSLADLADQVRRNRRAAALAAEGAGVAVAALGTSPMPVQAAITEKPRYRLMSAAYGPTADEQLTCACHVHVGVATPDEGVAVLDRIRPWLAPLLALTANSPFWQGHDTGYDSWRHEAWGRWPSSGPTEPFGTAKRYRAAVDALLKTGALVDEGMIYFDARLSRRYPTVEIRVADICLHADDAVLLAALVRALVDTAATAWREGEPADPVRTDLLRLAMWRAARSGLRGELLHPVTHEPAPARAVLDALTGHLAPALERSGDLPDAERLLAALLARGTGAAVQRAVYERAADLRTVVAEAVEITTAS</sequence>
<dbReference type="InterPro" id="IPR050141">
    <property type="entry name" value="GCL_type2/YbdK_subfam"/>
</dbReference>
<reference evidence="6 7" key="1">
    <citation type="submission" date="2021-07" db="EMBL/GenBank/DDBJ databases">
        <title>Actinomadura sp. PM05-2 isolated from lichen.</title>
        <authorList>
            <person name="Somphong A."/>
            <person name="Phongsopitanun W."/>
            <person name="Tanasupawat S."/>
            <person name="Peongsungnone V."/>
        </authorList>
    </citation>
    <scope>NUCLEOTIDE SEQUENCE [LARGE SCALE GENOMIC DNA]</scope>
    <source>
        <strain evidence="6 7">PM05-2</strain>
    </source>
</reference>
<keyword evidence="7" id="KW-1185">Reference proteome</keyword>
<evidence type="ECO:0000256" key="4">
    <source>
        <dbReference type="ARBA" id="ARBA00048819"/>
    </source>
</evidence>
<dbReference type="RefSeq" id="WP_220169230.1">
    <property type="nucleotide sequence ID" value="NZ_JAIBOA010000020.1"/>
</dbReference>
<comment type="similarity">
    <text evidence="5">Belongs to the glutamate--cysteine ligase type 2 family. YbdK subfamily.</text>
</comment>
<protein>
    <recommendedName>
        <fullName evidence="5">Putative glutamate--cysteine ligase 2</fullName>
        <ecNumber evidence="5">6.3.2.2</ecNumber>
    </recommendedName>
    <alternativeName>
        <fullName evidence="5">Gamma-glutamylcysteine synthetase 2</fullName>
        <shortName evidence="5">GCS 2</shortName>
        <shortName evidence="5">Gamma-GCS 2</shortName>
    </alternativeName>
</protein>
<comment type="caution">
    <text evidence="6">The sequence shown here is derived from an EMBL/GenBank/DDBJ whole genome shotgun (WGS) entry which is preliminary data.</text>
</comment>
<keyword evidence="1 5" id="KW-0436">Ligase</keyword>
<keyword evidence="3 5" id="KW-0067">ATP-binding</keyword>
<dbReference type="EC" id="6.3.2.2" evidence="5"/>
<evidence type="ECO:0000256" key="3">
    <source>
        <dbReference type="ARBA" id="ARBA00022840"/>
    </source>
</evidence>
<name>A0ABS7FZW4_9ACTN</name>
<dbReference type="SUPFAM" id="SSF55931">
    <property type="entry name" value="Glutamine synthetase/guanido kinase"/>
    <property type="match status" value="1"/>
</dbReference>
<dbReference type="EMBL" id="JAIBOA010000020">
    <property type="protein sequence ID" value="MBW8485987.1"/>
    <property type="molecule type" value="Genomic_DNA"/>
</dbReference>
<dbReference type="GO" id="GO:0004357">
    <property type="term" value="F:glutamate-cysteine ligase activity"/>
    <property type="evidence" value="ECO:0007669"/>
    <property type="project" value="UniProtKB-EC"/>
</dbReference>
<comment type="function">
    <text evidence="5">ATP-dependent carboxylate-amine ligase which exhibits weak glutamate--cysteine ligase activity.</text>
</comment>
<dbReference type="InterPro" id="IPR014746">
    <property type="entry name" value="Gln_synth/guanido_kin_cat_dom"/>
</dbReference>
<dbReference type="PANTHER" id="PTHR36510:SF1">
    <property type="entry name" value="GLUTAMATE--CYSTEINE LIGASE 2-RELATED"/>
    <property type="match status" value="1"/>
</dbReference>
<evidence type="ECO:0000256" key="5">
    <source>
        <dbReference type="HAMAP-Rule" id="MF_01609"/>
    </source>
</evidence>
<proteinExistence type="inferred from homology"/>
<dbReference type="NCBIfam" id="NF010041">
    <property type="entry name" value="PRK13517.1-1"/>
    <property type="match status" value="1"/>
</dbReference>
<evidence type="ECO:0000256" key="1">
    <source>
        <dbReference type="ARBA" id="ARBA00022598"/>
    </source>
</evidence>
<dbReference type="HAMAP" id="MF_01609">
    <property type="entry name" value="Glu_cys_ligase_2"/>
    <property type="match status" value="1"/>
</dbReference>
<keyword evidence="2 5" id="KW-0547">Nucleotide-binding</keyword>
<dbReference type="InterPro" id="IPR006336">
    <property type="entry name" value="GCS2"/>
</dbReference>
<gene>
    <name evidence="6" type="ORF">K1Y72_26670</name>
</gene>
<dbReference type="PANTHER" id="PTHR36510">
    <property type="entry name" value="GLUTAMATE--CYSTEINE LIGASE 2-RELATED"/>
    <property type="match status" value="1"/>
</dbReference>
<organism evidence="6 7">
    <name type="scientific">Actinomadura parmotrematis</name>
    <dbReference type="NCBI Taxonomy" id="2864039"/>
    <lineage>
        <taxon>Bacteria</taxon>
        <taxon>Bacillati</taxon>
        <taxon>Actinomycetota</taxon>
        <taxon>Actinomycetes</taxon>
        <taxon>Streptosporangiales</taxon>
        <taxon>Thermomonosporaceae</taxon>
        <taxon>Actinomadura</taxon>
    </lineage>
</organism>